<reference evidence="2 3" key="1">
    <citation type="submission" date="2019-05" db="EMBL/GenBank/DDBJ databases">
        <title>Complete genome sequence of Pseudoalteromonas sp. 16-SW-7(T) isolated from the Okhotsk Sea, Russia.</title>
        <authorList>
            <person name="Nguyen T.H."/>
            <person name="Nedashkovskaya O.I."/>
            <person name="Kim S.-G."/>
        </authorList>
    </citation>
    <scope>NUCLEOTIDE SEQUENCE [LARGE SCALE GENOMIC DNA]</scope>
    <source>
        <strain evidence="2 3">16-SW-7</strain>
    </source>
</reference>
<dbReference type="RefSeq" id="WP_138489498.1">
    <property type="nucleotide sequence ID" value="NZ_CP040558.1"/>
</dbReference>
<evidence type="ECO:0000256" key="1">
    <source>
        <dbReference type="SAM" id="SignalP"/>
    </source>
</evidence>
<dbReference type="AlphaFoldDB" id="A0A4P9J224"/>
<dbReference type="SUPFAM" id="SSF54427">
    <property type="entry name" value="NTF2-like"/>
    <property type="match status" value="1"/>
</dbReference>
<dbReference type="Gene3D" id="3.10.450.50">
    <property type="match status" value="1"/>
</dbReference>
<dbReference type="EMBL" id="CP040558">
    <property type="protein sequence ID" value="QCU74950.1"/>
    <property type="molecule type" value="Genomic_DNA"/>
</dbReference>
<evidence type="ECO:0000313" key="2">
    <source>
        <dbReference type="EMBL" id="QCU74950.1"/>
    </source>
</evidence>
<name>A0A4P9J224_9GAMM</name>
<organism evidence="2 3">
    <name type="scientific">Pseudoalteromonas distincta</name>
    <dbReference type="NCBI Taxonomy" id="77608"/>
    <lineage>
        <taxon>Bacteria</taxon>
        <taxon>Pseudomonadati</taxon>
        <taxon>Pseudomonadota</taxon>
        <taxon>Gammaproteobacteria</taxon>
        <taxon>Alteromonadales</taxon>
        <taxon>Pseudoalteromonadaceae</taxon>
        <taxon>Pseudoalteromonas</taxon>
    </lineage>
</organism>
<dbReference type="KEGG" id="pdv:FFU37_11020"/>
<feature type="chain" id="PRO_5020239153" evidence="1">
    <location>
        <begin position="20"/>
        <end position="154"/>
    </location>
</feature>
<dbReference type="Proteomes" id="UP000310065">
    <property type="component" value="Chromosome L1"/>
</dbReference>
<evidence type="ECO:0000313" key="3">
    <source>
        <dbReference type="Proteomes" id="UP000310065"/>
    </source>
</evidence>
<dbReference type="GeneID" id="88776184"/>
<keyword evidence="1" id="KW-0732">Signal</keyword>
<protein>
    <submittedName>
        <fullName evidence="2">Nuclear transport factor 2 family protein</fullName>
    </submittedName>
</protein>
<gene>
    <name evidence="2" type="ORF">FFU37_11020</name>
</gene>
<dbReference type="InterPro" id="IPR032710">
    <property type="entry name" value="NTF2-like_dom_sf"/>
</dbReference>
<feature type="signal peptide" evidence="1">
    <location>
        <begin position="1"/>
        <end position="19"/>
    </location>
</feature>
<accession>A0A4P9J224</accession>
<proteinExistence type="predicted"/>
<sequence length="154" mass="17353">MRLLLTLGLALVTAFSAYAEKPLDLNAFAQQYYKTMTATQAPNAGAKELEAYLALLTDDIGNQHIPYQPDDSRIPDGKKQMRKGMSFYLGAHTLFESTLLNTFVFNDTGFAIRYKSHAKGIHPQSKQPIEYTSTMMEVIEVENGKVAMIRKYHK</sequence>